<reference evidence="4 5" key="1">
    <citation type="submission" date="2019-10" db="EMBL/GenBank/DDBJ databases">
        <title>Assembly and Annotation for the nematode Trichostrongylus colubriformis.</title>
        <authorList>
            <person name="Martin J."/>
        </authorList>
    </citation>
    <scope>NUCLEOTIDE SEQUENCE [LARGE SCALE GENOMIC DNA]</scope>
    <source>
        <strain evidence="4">G859</strain>
        <tissue evidence="4">Whole worm</tissue>
    </source>
</reference>
<dbReference type="Gene3D" id="3.30.420.10">
    <property type="entry name" value="Ribonuclease H-like superfamily/Ribonuclease H"/>
    <property type="match status" value="1"/>
</dbReference>
<dbReference type="InterPro" id="IPR036397">
    <property type="entry name" value="RNaseH_sf"/>
</dbReference>
<dbReference type="GO" id="GO:0003676">
    <property type="term" value="F:nucleic acid binding"/>
    <property type="evidence" value="ECO:0007669"/>
    <property type="project" value="InterPro"/>
</dbReference>
<evidence type="ECO:0000313" key="4">
    <source>
        <dbReference type="EMBL" id="KAK5969031.1"/>
    </source>
</evidence>
<dbReference type="InterPro" id="IPR002156">
    <property type="entry name" value="RNaseH_domain"/>
</dbReference>
<dbReference type="Pfam" id="PF13456">
    <property type="entry name" value="RVT_3"/>
    <property type="match status" value="1"/>
</dbReference>
<evidence type="ECO:0000259" key="2">
    <source>
        <dbReference type="Pfam" id="PF00078"/>
    </source>
</evidence>
<dbReference type="Pfam" id="PF00078">
    <property type="entry name" value="RVT_1"/>
    <property type="match status" value="1"/>
</dbReference>
<comment type="caution">
    <text evidence="4">The sequence shown here is derived from an EMBL/GenBank/DDBJ whole genome shotgun (WGS) entry which is preliminary data.</text>
</comment>
<dbReference type="InterPro" id="IPR000477">
    <property type="entry name" value="RT_dom"/>
</dbReference>
<dbReference type="GO" id="GO:0006259">
    <property type="term" value="P:DNA metabolic process"/>
    <property type="evidence" value="ECO:0007669"/>
    <property type="project" value="UniProtKB-ARBA"/>
</dbReference>
<accession>A0AAN8IDD4</accession>
<keyword evidence="5" id="KW-1185">Reference proteome</keyword>
<organism evidence="4 5">
    <name type="scientific">Trichostrongylus colubriformis</name>
    <name type="common">Black scour worm</name>
    <dbReference type="NCBI Taxonomy" id="6319"/>
    <lineage>
        <taxon>Eukaryota</taxon>
        <taxon>Metazoa</taxon>
        <taxon>Ecdysozoa</taxon>
        <taxon>Nematoda</taxon>
        <taxon>Chromadorea</taxon>
        <taxon>Rhabditida</taxon>
        <taxon>Rhabditina</taxon>
        <taxon>Rhabditomorpha</taxon>
        <taxon>Strongyloidea</taxon>
        <taxon>Trichostrongylidae</taxon>
        <taxon>Trichostrongylus</taxon>
    </lineage>
</organism>
<evidence type="ECO:0000259" key="3">
    <source>
        <dbReference type="Pfam" id="PF13456"/>
    </source>
</evidence>
<dbReference type="PANTHER" id="PTHR33050">
    <property type="entry name" value="REVERSE TRANSCRIPTASE DOMAIN-CONTAINING PROTEIN"/>
    <property type="match status" value="1"/>
</dbReference>
<feature type="region of interest" description="Disordered" evidence="1">
    <location>
        <begin position="1"/>
        <end position="26"/>
    </location>
</feature>
<dbReference type="Gene3D" id="3.30.70.270">
    <property type="match status" value="1"/>
</dbReference>
<gene>
    <name evidence="4" type="ORF">GCK32_011037</name>
</gene>
<dbReference type="PANTHER" id="PTHR33050:SF7">
    <property type="entry name" value="RIBONUCLEASE H"/>
    <property type="match status" value="1"/>
</dbReference>
<evidence type="ECO:0000256" key="1">
    <source>
        <dbReference type="SAM" id="MobiDB-lite"/>
    </source>
</evidence>
<dbReference type="AlphaFoldDB" id="A0AAN8IDD4"/>
<dbReference type="Proteomes" id="UP001331761">
    <property type="component" value="Unassembled WGS sequence"/>
</dbReference>
<protein>
    <submittedName>
        <fullName evidence="4">Ribonuclease HI</fullName>
    </submittedName>
</protein>
<evidence type="ECO:0000313" key="5">
    <source>
        <dbReference type="Proteomes" id="UP001331761"/>
    </source>
</evidence>
<dbReference type="EMBL" id="WIXE01020690">
    <property type="protein sequence ID" value="KAK5969031.1"/>
    <property type="molecule type" value="Genomic_DNA"/>
</dbReference>
<dbReference type="InterPro" id="IPR052055">
    <property type="entry name" value="Hepadnavirus_pol/RT"/>
</dbReference>
<dbReference type="CDD" id="cd09275">
    <property type="entry name" value="RNase_HI_RT_DIRS1"/>
    <property type="match status" value="1"/>
</dbReference>
<feature type="domain" description="RNase H type-1" evidence="3">
    <location>
        <begin position="422"/>
        <end position="531"/>
    </location>
</feature>
<name>A0AAN8IDD4_TRICO</name>
<sequence>MPTDADIPEDRSAPTQQTEDQEDMADTVIRLDPRDLHTIIQGVKADATSTSQSPSATHSFKREGFGRVTYYPRATQETSVAVSKKRRIEEDPPAICAEEKDTGPRNAQKVDKLLSTGAIQETGCDSHSLLHIHPLSVAKGRKLRLVLDLSHLNKFLHVPKIKLDDICSILNVLPDHGFMATFDLKAGYHHVRIKDSDTNYLGFRWEGRCFKFLCLPFGLSSAPYIFTKLLRSFIKVWRAQGRGVAIYIDDGIIFERSKEACQDTISIIRADLSRTGWFFADNKCKWSPSHSCKWLGFHIDLSSMVISLSLDRLTKAIQRLRVMTQRMKPSLYDRLRWAGTLSSMHVVPDYVDKRFTRAVAREIAAAQVKEWLLSKTWDKTAEEQIELQYWEQKLRSSPQACLKPVVDNIITPHILDVDASNHSVGAILRNSVGVIISRTFRELPEHLLQESSTARELFAIYFALDAYKDSISRVLVNTDSLSSVAMYKKGSLALHLHQMAQRIWDLEQNHNIHISMKWIPRGGNCEADLASRLIDYDDWRIADHIFRALINKWGQPNYDMFANDRNTRCDIFFSRYQCPGSSGVDAFAQVEPWQRGLLWLVPPINMISKTLKWAYMHKSRGILGCPLWKSQPFYPCIKSGYLQGIHFIKDSVIFPVGTKLFKEPQIPGAFGSEFSQSPFIFILMDFAQRSQD</sequence>
<dbReference type="CDD" id="cd03714">
    <property type="entry name" value="RT_DIRS1"/>
    <property type="match status" value="1"/>
</dbReference>
<dbReference type="InterPro" id="IPR043502">
    <property type="entry name" value="DNA/RNA_pol_sf"/>
</dbReference>
<dbReference type="GO" id="GO:0004523">
    <property type="term" value="F:RNA-DNA hybrid ribonuclease activity"/>
    <property type="evidence" value="ECO:0007669"/>
    <property type="project" value="InterPro"/>
</dbReference>
<feature type="domain" description="Reverse transcriptase" evidence="2">
    <location>
        <begin position="151"/>
        <end position="299"/>
    </location>
</feature>
<proteinExistence type="predicted"/>
<dbReference type="SUPFAM" id="SSF56672">
    <property type="entry name" value="DNA/RNA polymerases"/>
    <property type="match status" value="1"/>
</dbReference>
<dbReference type="InterPro" id="IPR043128">
    <property type="entry name" value="Rev_trsase/Diguanyl_cyclase"/>
</dbReference>
<dbReference type="Gene3D" id="3.10.10.10">
    <property type="entry name" value="HIV Type 1 Reverse Transcriptase, subunit A, domain 1"/>
    <property type="match status" value="1"/>
</dbReference>